<dbReference type="EMBL" id="JBHRTL010000006">
    <property type="protein sequence ID" value="MFC3155516.1"/>
    <property type="molecule type" value="Genomic_DNA"/>
</dbReference>
<dbReference type="PANTHER" id="PTHR13794:SF58">
    <property type="entry name" value="MITOCHONDRIAL ENOLASE SUPERFAMILY MEMBER 1"/>
    <property type="match status" value="1"/>
</dbReference>
<dbReference type="SMART" id="SM00922">
    <property type="entry name" value="MR_MLE"/>
    <property type="match status" value="1"/>
</dbReference>
<comment type="cofactor">
    <cofactor evidence="1">
        <name>Mg(2+)</name>
        <dbReference type="ChEBI" id="CHEBI:18420"/>
    </cofactor>
</comment>
<dbReference type="SFLD" id="SFLDG00179">
    <property type="entry name" value="mandelate_racemase"/>
    <property type="match status" value="1"/>
</dbReference>
<dbReference type="InterPro" id="IPR036849">
    <property type="entry name" value="Enolase-like_C_sf"/>
</dbReference>
<reference evidence="6" key="1">
    <citation type="journal article" date="2019" name="Int. J. Syst. Evol. Microbiol.">
        <title>The Global Catalogue of Microorganisms (GCM) 10K type strain sequencing project: providing services to taxonomists for standard genome sequencing and annotation.</title>
        <authorList>
            <consortium name="The Broad Institute Genomics Platform"/>
            <consortium name="The Broad Institute Genome Sequencing Center for Infectious Disease"/>
            <person name="Wu L."/>
            <person name="Ma J."/>
        </authorList>
    </citation>
    <scope>NUCLEOTIDE SEQUENCE [LARGE SCALE GENOMIC DNA]</scope>
    <source>
        <strain evidence="6">KCTC 52141</strain>
    </source>
</reference>
<evidence type="ECO:0000313" key="5">
    <source>
        <dbReference type="EMBL" id="MFC3155516.1"/>
    </source>
</evidence>
<gene>
    <name evidence="5" type="ORF">ACFOEB_09930</name>
</gene>
<evidence type="ECO:0000313" key="6">
    <source>
        <dbReference type="Proteomes" id="UP001595548"/>
    </source>
</evidence>
<evidence type="ECO:0000259" key="4">
    <source>
        <dbReference type="SMART" id="SM00922"/>
    </source>
</evidence>
<dbReference type="CDD" id="cd03316">
    <property type="entry name" value="MR_like"/>
    <property type="match status" value="1"/>
</dbReference>
<dbReference type="Proteomes" id="UP001595548">
    <property type="component" value="Unassembled WGS sequence"/>
</dbReference>
<evidence type="ECO:0000256" key="3">
    <source>
        <dbReference type="ARBA" id="ARBA00022842"/>
    </source>
</evidence>
<evidence type="ECO:0000256" key="1">
    <source>
        <dbReference type="ARBA" id="ARBA00001946"/>
    </source>
</evidence>
<comment type="caution">
    <text evidence="5">The sequence shown here is derived from an EMBL/GenBank/DDBJ whole genome shotgun (WGS) entry which is preliminary data.</text>
</comment>
<dbReference type="Pfam" id="PF02746">
    <property type="entry name" value="MR_MLE_N"/>
    <property type="match status" value="1"/>
</dbReference>
<dbReference type="Gene3D" id="3.20.20.120">
    <property type="entry name" value="Enolase-like C-terminal domain"/>
    <property type="match status" value="1"/>
</dbReference>
<proteinExistence type="predicted"/>
<dbReference type="SFLD" id="SFLDF00557">
    <property type="entry name" value="3_6-anhydro-alpha-L-galactonat"/>
    <property type="match status" value="1"/>
</dbReference>
<dbReference type="InterPro" id="IPR029017">
    <property type="entry name" value="Enolase-like_N"/>
</dbReference>
<name>A0ABV7HVY1_9GAMM</name>
<dbReference type="PANTHER" id="PTHR13794">
    <property type="entry name" value="ENOLASE SUPERFAMILY, MANDELATE RACEMASE"/>
    <property type="match status" value="1"/>
</dbReference>
<dbReference type="InterPro" id="IPR013341">
    <property type="entry name" value="Mandelate_racemase_N_dom"/>
</dbReference>
<protein>
    <submittedName>
        <fullName evidence="5">Mandelate racemase/muconate lactonizing enzyme family protein</fullName>
    </submittedName>
</protein>
<dbReference type="Pfam" id="PF13378">
    <property type="entry name" value="MR_MLE_C"/>
    <property type="match status" value="1"/>
</dbReference>
<organism evidence="5 6">
    <name type="scientific">Gilvimarinus japonicus</name>
    <dbReference type="NCBI Taxonomy" id="1796469"/>
    <lineage>
        <taxon>Bacteria</taxon>
        <taxon>Pseudomonadati</taxon>
        <taxon>Pseudomonadota</taxon>
        <taxon>Gammaproteobacteria</taxon>
        <taxon>Cellvibrionales</taxon>
        <taxon>Cellvibrionaceae</taxon>
        <taxon>Gilvimarinus</taxon>
    </lineage>
</organism>
<keyword evidence="2" id="KW-0479">Metal-binding</keyword>
<feature type="domain" description="Mandelate racemase/muconate lactonizing enzyme C-terminal" evidence="4">
    <location>
        <begin position="172"/>
        <end position="269"/>
    </location>
</feature>
<dbReference type="SUPFAM" id="SSF51604">
    <property type="entry name" value="Enolase C-terminal domain-like"/>
    <property type="match status" value="1"/>
</dbReference>
<sequence>MSIVESTGNSMKDLVVEQTQQIASATQCIAEVNVEYYRVPLKEVLADAKHGMHTHFELVLCRIVCDDGLEGVGYTYTGGSGGRAIYSLLADELAPMLKGMDAGKIQAVWEKVQWHLHYVGRGGLVSFAQSAVDIALWDIRCKRLEQPLWKVAGGLSNKTRCYAGGIDLNFTQEKLLANIQSYLDRGFKAVKIKVGKEDYREDVARVRAVRELIGPDITFMVDANYSMTVEGAIRFSNAIADQDVTWFEEPTIPDDYQGYARIADATDIALAMGENLHTIHEFTYAIDQAKLGFVQPDASNIGGVTGWLAVANLAQAHNLPVCSHGMHELHVSLMASQPNAGQLEVHSFPIDEYTKHPLKLDADGLAVAPDIPGTGVVFDDARLKDYLIHSSN</sequence>
<dbReference type="SUPFAM" id="SSF54826">
    <property type="entry name" value="Enolase N-terminal domain-like"/>
    <property type="match status" value="1"/>
</dbReference>
<dbReference type="Gene3D" id="3.30.390.10">
    <property type="entry name" value="Enolase-like, N-terminal domain"/>
    <property type="match status" value="1"/>
</dbReference>
<dbReference type="InterPro" id="IPR046945">
    <property type="entry name" value="RHMD-like"/>
</dbReference>
<evidence type="ECO:0000256" key="2">
    <source>
        <dbReference type="ARBA" id="ARBA00022723"/>
    </source>
</evidence>
<keyword evidence="6" id="KW-1185">Reference proteome</keyword>
<dbReference type="InterPro" id="IPR013342">
    <property type="entry name" value="Mandelate_racemase_C"/>
</dbReference>
<dbReference type="InterPro" id="IPR034382">
    <property type="entry name" value="AHGA_cycloisomerase"/>
</dbReference>
<dbReference type="InterPro" id="IPR029065">
    <property type="entry name" value="Enolase_C-like"/>
</dbReference>
<dbReference type="RefSeq" id="WP_382416262.1">
    <property type="nucleotide sequence ID" value="NZ_AP031500.1"/>
</dbReference>
<keyword evidence="3" id="KW-0460">Magnesium</keyword>
<dbReference type="SFLD" id="SFLDS00001">
    <property type="entry name" value="Enolase"/>
    <property type="match status" value="1"/>
</dbReference>
<accession>A0ABV7HVY1</accession>